<dbReference type="AlphaFoldDB" id="A0A4S2L759"/>
<organism evidence="2 3">
    <name type="scientific">Temnothorax longispinosus</name>
    <dbReference type="NCBI Taxonomy" id="300112"/>
    <lineage>
        <taxon>Eukaryota</taxon>
        <taxon>Metazoa</taxon>
        <taxon>Ecdysozoa</taxon>
        <taxon>Arthropoda</taxon>
        <taxon>Hexapoda</taxon>
        <taxon>Insecta</taxon>
        <taxon>Pterygota</taxon>
        <taxon>Neoptera</taxon>
        <taxon>Endopterygota</taxon>
        <taxon>Hymenoptera</taxon>
        <taxon>Apocrita</taxon>
        <taxon>Aculeata</taxon>
        <taxon>Formicoidea</taxon>
        <taxon>Formicidae</taxon>
        <taxon>Myrmicinae</taxon>
        <taxon>Temnothorax</taxon>
    </lineage>
</organism>
<evidence type="ECO:0000313" key="2">
    <source>
        <dbReference type="EMBL" id="TGZ58096.1"/>
    </source>
</evidence>
<feature type="signal peptide" evidence="1">
    <location>
        <begin position="1"/>
        <end position="19"/>
    </location>
</feature>
<feature type="chain" id="PRO_5020532692" evidence="1">
    <location>
        <begin position="20"/>
        <end position="207"/>
    </location>
</feature>
<protein>
    <submittedName>
        <fullName evidence="2">Uncharacterized protein</fullName>
    </submittedName>
</protein>
<dbReference type="EMBL" id="QBLH01000065">
    <property type="protein sequence ID" value="TGZ58096.1"/>
    <property type="molecule type" value="Genomic_DNA"/>
</dbReference>
<name>A0A4S2L759_9HYME</name>
<evidence type="ECO:0000313" key="3">
    <source>
        <dbReference type="Proteomes" id="UP000310200"/>
    </source>
</evidence>
<accession>A0A4S2L759</accession>
<gene>
    <name evidence="2" type="ORF">DBV15_11207</name>
</gene>
<keyword evidence="3" id="KW-1185">Reference proteome</keyword>
<evidence type="ECO:0000256" key="1">
    <source>
        <dbReference type="SAM" id="SignalP"/>
    </source>
</evidence>
<reference evidence="2 3" key="1">
    <citation type="journal article" date="2019" name="Philos. Trans. R. Soc. Lond., B, Biol. Sci.">
        <title>Ant behaviour and brain gene expression of defending hosts depend on the ecological success of the intruding social parasite.</title>
        <authorList>
            <person name="Kaur R."/>
            <person name="Stoldt M."/>
            <person name="Jongepier E."/>
            <person name="Feldmeyer B."/>
            <person name="Menzel F."/>
            <person name="Bornberg-Bauer E."/>
            <person name="Foitzik S."/>
        </authorList>
    </citation>
    <scope>NUCLEOTIDE SEQUENCE [LARGE SCALE GENOMIC DNA]</scope>
    <source>
        <tissue evidence="2">Whole body</tissue>
    </source>
</reference>
<dbReference type="Proteomes" id="UP000310200">
    <property type="component" value="Unassembled WGS sequence"/>
</dbReference>
<keyword evidence="1" id="KW-0732">Signal</keyword>
<sequence>MASQGFALFLSSLLHLSRIINDISRCDIHCILWYTFNKYSVLMKKRTRWPGWSRTPAVGRKSASSVAAFARTALKRSPYRLLAADSTVREPEAKSLAWAASFAIATDRRKNVGKLLEQDSVEEIYLEKQPRVSLRNIRKSKTEEHQHKAEVRDLLAKIKQVTRNFKIHTLIIEDGQGHIITKKPKVFKRWKNDCQSLFEVKQNYVRE</sequence>
<proteinExistence type="predicted"/>
<comment type="caution">
    <text evidence="2">The sequence shown here is derived from an EMBL/GenBank/DDBJ whole genome shotgun (WGS) entry which is preliminary data.</text>
</comment>